<sequence length="462" mass="48474">MMVQSIAGLTTRVIALPDSLCAVSASPARCTLELQDPSLLGSSSRFQVAKLGTARQNAVGMQHMSRAMTTHCEESYRQLGEIDQDAVGRVNAFVDQRCLPRERINQELFDRVRVLDAADDTRTRESRMQTVLQAGMEWLEAAKGPGLNLLNAAGRTGLIVALTTVLRQVVSYHVEQALREGDSPEASRAWAVVALTMIGPALTLLGAIRNERDGTASPASRLGRVCMASITMGALIAAHITGAASTLLPTVIGGSVYTLARGLANVVIPLQDNAGPTNPKAAGATTAAYGAAQFLLAELGQLAPLSGPARAAAGLGYNLGADAIQGAINGFAMALDDVVSILCKSWQVLSPNPGLDSVFSDPQSLQQIVLQVRAGVQQPTRTQLADALFNIGALRLSAGHAISLVVGAVATLLSDSEVDAGYEGHILNGCLALMAMIIYFPLVFGITKRTDNHYAVQETAGP</sequence>
<organism evidence="2 3">
    <name type="scientific">Pseudomonas fluorescens</name>
    <dbReference type="NCBI Taxonomy" id="294"/>
    <lineage>
        <taxon>Bacteria</taxon>
        <taxon>Pseudomonadati</taxon>
        <taxon>Pseudomonadota</taxon>
        <taxon>Gammaproteobacteria</taxon>
        <taxon>Pseudomonadales</taxon>
        <taxon>Pseudomonadaceae</taxon>
        <taxon>Pseudomonas</taxon>
    </lineage>
</organism>
<dbReference type="RefSeq" id="WP_224792341.1">
    <property type="nucleotide sequence ID" value="NZ_CABVIB010000003.1"/>
</dbReference>
<gene>
    <name evidence="2" type="ORF">PS712_00754</name>
</gene>
<feature type="transmembrane region" description="Helical" evidence="1">
    <location>
        <begin position="387"/>
        <end position="413"/>
    </location>
</feature>
<evidence type="ECO:0008006" key="4">
    <source>
        <dbReference type="Google" id="ProtNLM"/>
    </source>
</evidence>
<protein>
    <recommendedName>
        <fullName evidence="4">Transmembrane protein</fullName>
    </recommendedName>
</protein>
<accession>A0A5E7AIE6</accession>
<keyword evidence="1" id="KW-0472">Membrane</keyword>
<reference evidence="2 3" key="1">
    <citation type="submission" date="2019-09" db="EMBL/GenBank/DDBJ databases">
        <authorList>
            <person name="Chandra G."/>
            <person name="Truman W A."/>
        </authorList>
    </citation>
    <scope>NUCLEOTIDE SEQUENCE [LARGE SCALE GENOMIC DNA]</scope>
    <source>
        <strain evidence="2">PS712</strain>
    </source>
</reference>
<keyword evidence="1" id="KW-0812">Transmembrane</keyword>
<dbReference type="AlphaFoldDB" id="A0A5E7AIE6"/>
<dbReference type="EMBL" id="CABVIB010000003">
    <property type="protein sequence ID" value="VVN76404.1"/>
    <property type="molecule type" value="Genomic_DNA"/>
</dbReference>
<feature type="transmembrane region" description="Helical" evidence="1">
    <location>
        <begin position="425"/>
        <end position="444"/>
    </location>
</feature>
<evidence type="ECO:0000313" key="2">
    <source>
        <dbReference type="EMBL" id="VVN76404.1"/>
    </source>
</evidence>
<dbReference type="Proteomes" id="UP000326018">
    <property type="component" value="Unassembled WGS sequence"/>
</dbReference>
<proteinExistence type="predicted"/>
<keyword evidence="1" id="KW-1133">Transmembrane helix</keyword>
<evidence type="ECO:0000256" key="1">
    <source>
        <dbReference type="SAM" id="Phobius"/>
    </source>
</evidence>
<evidence type="ECO:0000313" key="3">
    <source>
        <dbReference type="Proteomes" id="UP000326018"/>
    </source>
</evidence>
<name>A0A5E7AIE6_PSEFL</name>